<evidence type="ECO:0000313" key="3">
    <source>
        <dbReference type="Proteomes" id="UP000743370"/>
    </source>
</evidence>
<dbReference type="Proteomes" id="UP000743370">
    <property type="component" value="Unassembled WGS sequence"/>
</dbReference>
<proteinExistence type="predicted"/>
<comment type="caution">
    <text evidence="2">The sequence shown here is derived from an EMBL/GenBank/DDBJ whole genome shotgun (WGS) entry which is preliminary data.</text>
</comment>
<gene>
    <name evidence="2" type="ORF">HKW66_Vig0037900</name>
</gene>
<feature type="transmembrane region" description="Helical" evidence="1">
    <location>
        <begin position="12"/>
        <end position="29"/>
    </location>
</feature>
<organism evidence="2 3">
    <name type="scientific">Phaseolus angularis</name>
    <name type="common">Azuki bean</name>
    <name type="synonym">Vigna angularis</name>
    <dbReference type="NCBI Taxonomy" id="3914"/>
    <lineage>
        <taxon>Eukaryota</taxon>
        <taxon>Viridiplantae</taxon>
        <taxon>Streptophyta</taxon>
        <taxon>Embryophyta</taxon>
        <taxon>Tracheophyta</taxon>
        <taxon>Spermatophyta</taxon>
        <taxon>Magnoliopsida</taxon>
        <taxon>eudicotyledons</taxon>
        <taxon>Gunneridae</taxon>
        <taxon>Pentapetalae</taxon>
        <taxon>rosids</taxon>
        <taxon>fabids</taxon>
        <taxon>Fabales</taxon>
        <taxon>Fabaceae</taxon>
        <taxon>Papilionoideae</taxon>
        <taxon>50 kb inversion clade</taxon>
        <taxon>NPAAA clade</taxon>
        <taxon>indigoferoid/millettioid clade</taxon>
        <taxon>Phaseoleae</taxon>
        <taxon>Vigna</taxon>
    </lineage>
</organism>
<keyword evidence="1" id="KW-1133">Transmembrane helix</keyword>
<sequence>METVSGSKIWKAHTSLVMVQVLSGGYHVISKLALDVGINQIVYCVFRDLIAFLILAPIAYIHERYG</sequence>
<dbReference type="EMBL" id="JABFOF010000001">
    <property type="protein sequence ID" value="KAG2408968.1"/>
    <property type="molecule type" value="Genomic_DNA"/>
</dbReference>
<dbReference type="AlphaFoldDB" id="A0A8T0LDW9"/>
<name>A0A8T0LDW9_PHAAN</name>
<keyword evidence="1" id="KW-0472">Membrane</keyword>
<evidence type="ECO:0000256" key="1">
    <source>
        <dbReference type="SAM" id="Phobius"/>
    </source>
</evidence>
<keyword evidence="1" id="KW-0812">Transmembrane</keyword>
<accession>A0A8T0LDW9</accession>
<protein>
    <submittedName>
        <fullName evidence="2">WAT1-related protein</fullName>
    </submittedName>
</protein>
<evidence type="ECO:0000313" key="2">
    <source>
        <dbReference type="EMBL" id="KAG2408968.1"/>
    </source>
</evidence>
<reference evidence="2 3" key="1">
    <citation type="submission" date="2020-05" db="EMBL/GenBank/DDBJ databases">
        <title>Vigna angularis (adzuki bean) Var. LongXiaoDou No. 4 denovo assembly.</title>
        <authorList>
            <person name="Xiang H."/>
        </authorList>
    </citation>
    <scope>NUCLEOTIDE SEQUENCE [LARGE SCALE GENOMIC DNA]</scope>
    <source>
        <tissue evidence="2">Leaf</tissue>
    </source>
</reference>
<feature type="transmembrane region" description="Helical" evidence="1">
    <location>
        <begin position="41"/>
        <end position="61"/>
    </location>
</feature>